<dbReference type="InterPro" id="IPR016040">
    <property type="entry name" value="NAD(P)-bd_dom"/>
</dbReference>
<comment type="caution">
    <text evidence="2">The sequence shown here is derived from an EMBL/GenBank/DDBJ whole genome shotgun (WGS) entry which is preliminary data.</text>
</comment>
<dbReference type="Proteomes" id="UP000306402">
    <property type="component" value="Unassembled WGS sequence"/>
</dbReference>
<name>A0A5R9L5R6_9BACT</name>
<gene>
    <name evidence="2" type="ORF">FEN17_10055</name>
</gene>
<evidence type="ECO:0000313" key="2">
    <source>
        <dbReference type="EMBL" id="TLV03906.1"/>
    </source>
</evidence>
<sequence length="298" mass="31329">MRVFVTGASGFVGSAVVEELLKNGHEVLGLVRSAQGAEKVAATGATALEGDVNDPEILRQGATETDAVIHTAFNHDFTQYKAGCEADRKVIETFGDILAGTGKPLVITSALGLLHYGRLTTEDDVLPAGSDVVPRAASEEAGQVATAKGADVYVVRLPPSVHDAGDYGFVPMVVRAARENGVSAYVGDGSNRWPAVKRQDAAALYRLIVEKRPELKTFHAVGEEGVPFKNIAEVIGEGLNLPVISKTGDEVAAHFGWFAHFAGLECSASSEKTRATLGWDPKGTDLLTDIAEAGYLAG</sequence>
<evidence type="ECO:0000313" key="3">
    <source>
        <dbReference type="Proteomes" id="UP000306402"/>
    </source>
</evidence>
<organism evidence="2 3">
    <name type="scientific">Dyadobacter luticola</name>
    <dbReference type="NCBI Taxonomy" id="1979387"/>
    <lineage>
        <taxon>Bacteria</taxon>
        <taxon>Pseudomonadati</taxon>
        <taxon>Bacteroidota</taxon>
        <taxon>Cytophagia</taxon>
        <taxon>Cytophagales</taxon>
        <taxon>Spirosomataceae</taxon>
        <taxon>Dyadobacter</taxon>
    </lineage>
</organism>
<protein>
    <submittedName>
        <fullName evidence="2">SDR family oxidoreductase</fullName>
    </submittedName>
</protein>
<proteinExistence type="predicted"/>
<feature type="domain" description="NAD(P)-binding" evidence="1">
    <location>
        <begin position="7"/>
        <end position="77"/>
    </location>
</feature>
<keyword evidence="3" id="KW-1185">Reference proteome</keyword>
<dbReference type="PANTHER" id="PTHR48079">
    <property type="entry name" value="PROTEIN YEEZ"/>
    <property type="match status" value="1"/>
</dbReference>
<dbReference type="GO" id="GO:0004029">
    <property type="term" value="F:aldehyde dehydrogenase (NAD+) activity"/>
    <property type="evidence" value="ECO:0007669"/>
    <property type="project" value="TreeGrafter"/>
</dbReference>
<dbReference type="EMBL" id="VCEJ01000002">
    <property type="protein sequence ID" value="TLV03906.1"/>
    <property type="molecule type" value="Genomic_DNA"/>
</dbReference>
<dbReference type="CDD" id="cd05262">
    <property type="entry name" value="SDR_a7"/>
    <property type="match status" value="1"/>
</dbReference>
<dbReference type="InterPro" id="IPR036291">
    <property type="entry name" value="NAD(P)-bd_dom_sf"/>
</dbReference>
<dbReference type="Pfam" id="PF13460">
    <property type="entry name" value="NAD_binding_10"/>
    <property type="match status" value="1"/>
</dbReference>
<reference evidence="2 3" key="1">
    <citation type="submission" date="2019-05" db="EMBL/GenBank/DDBJ databases">
        <authorList>
            <person name="Qu J.-H."/>
        </authorList>
    </citation>
    <scope>NUCLEOTIDE SEQUENCE [LARGE SCALE GENOMIC DNA]</scope>
    <source>
        <strain evidence="2 3">T17</strain>
    </source>
</reference>
<accession>A0A5R9L5R6</accession>
<dbReference type="AlphaFoldDB" id="A0A5R9L5R6"/>
<dbReference type="PANTHER" id="PTHR48079:SF9">
    <property type="entry name" value="PUTATIVE-RELATED"/>
    <property type="match status" value="1"/>
</dbReference>
<dbReference type="OrthoDB" id="9807212at2"/>
<dbReference type="Gene3D" id="3.40.50.720">
    <property type="entry name" value="NAD(P)-binding Rossmann-like Domain"/>
    <property type="match status" value="1"/>
</dbReference>
<dbReference type="RefSeq" id="WP_138365116.1">
    <property type="nucleotide sequence ID" value="NZ_VCEJ01000002.1"/>
</dbReference>
<dbReference type="SUPFAM" id="SSF51735">
    <property type="entry name" value="NAD(P)-binding Rossmann-fold domains"/>
    <property type="match status" value="1"/>
</dbReference>
<dbReference type="InterPro" id="IPR051783">
    <property type="entry name" value="NAD(P)-dependent_oxidoreduct"/>
</dbReference>
<dbReference type="GO" id="GO:0005737">
    <property type="term" value="C:cytoplasm"/>
    <property type="evidence" value="ECO:0007669"/>
    <property type="project" value="TreeGrafter"/>
</dbReference>
<evidence type="ECO:0000259" key="1">
    <source>
        <dbReference type="Pfam" id="PF13460"/>
    </source>
</evidence>